<dbReference type="RefSeq" id="WP_120320941.1">
    <property type="nucleotide sequence ID" value="NZ_BONH01000002.1"/>
</dbReference>
<keyword evidence="1" id="KW-0472">Membrane</keyword>
<reference evidence="2 3" key="1">
    <citation type="submission" date="2021-01" db="EMBL/GenBank/DDBJ databases">
        <title>Whole genome shotgun sequence of Catellatospora citrea NBRC 14495.</title>
        <authorList>
            <person name="Komaki H."/>
            <person name="Tamura T."/>
        </authorList>
    </citation>
    <scope>NUCLEOTIDE SEQUENCE [LARGE SCALE GENOMIC DNA]</scope>
    <source>
        <strain evidence="2 3">NBRC 14495</strain>
    </source>
</reference>
<gene>
    <name evidence="2" type="ORF">Cci01nite_10650</name>
</gene>
<evidence type="ECO:0000256" key="1">
    <source>
        <dbReference type="SAM" id="Phobius"/>
    </source>
</evidence>
<evidence type="ECO:0000313" key="3">
    <source>
        <dbReference type="Proteomes" id="UP000659904"/>
    </source>
</evidence>
<keyword evidence="1" id="KW-0812">Transmembrane</keyword>
<comment type="caution">
    <text evidence="2">The sequence shown here is derived from an EMBL/GenBank/DDBJ whole genome shotgun (WGS) entry which is preliminary data.</text>
</comment>
<dbReference type="Proteomes" id="UP000659904">
    <property type="component" value="Unassembled WGS sequence"/>
</dbReference>
<name>A0A8J3K9V5_9ACTN</name>
<feature type="transmembrane region" description="Helical" evidence="1">
    <location>
        <begin position="21"/>
        <end position="39"/>
    </location>
</feature>
<dbReference type="AlphaFoldDB" id="A0A8J3K9V5"/>
<protein>
    <submittedName>
        <fullName evidence="2">Uncharacterized protein</fullName>
    </submittedName>
</protein>
<dbReference type="EMBL" id="BONH01000002">
    <property type="protein sequence ID" value="GIF95971.1"/>
    <property type="molecule type" value="Genomic_DNA"/>
</dbReference>
<sequence length="184" mass="20867">MAIDESILWQAGNQGRYWWRWSVWTVVIALAVYGGLLWSDSGEPVHGYLLAGGAALVAVAGVAYWVWDRTRVVEIKLLDGSPPVLGIRTVTGRVDRVAPQDVTRLHMICTYGPYDPDSHGEADTRDSDNVLLLELHHGRRRYRGRPTAYMRDAHRNELWAAWQRLCPQATAKRETRFRTPGTND</sequence>
<proteinExistence type="predicted"/>
<accession>A0A8J3K9V5</accession>
<organism evidence="2 3">
    <name type="scientific">Catellatospora citrea</name>
    <dbReference type="NCBI Taxonomy" id="53366"/>
    <lineage>
        <taxon>Bacteria</taxon>
        <taxon>Bacillati</taxon>
        <taxon>Actinomycetota</taxon>
        <taxon>Actinomycetes</taxon>
        <taxon>Micromonosporales</taxon>
        <taxon>Micromonosporaceae</taxon>
        <taxon>Catellatospora</taxon>
    </lineage>
</organism>
<evidence type="ECO:0000313" key="2">
    <source>
        <dbReference type="EMBL" id="GIF95971.1"/>
    </source>
</evidence>
<keyword evidence="1" id="KW-1133">Transmembrane helix</keyword>
<keyword evidence="3" id="KW-1185">Reference proteome</keyword>
<feature type="transmembrane region" description="Helical" evidence="1">
    <location>
        <begin position="45"/>
        <end position="67"/>
    </location>
</feature>